<dbReference type="Gene3D" id="3.40.50.720">
    <property type="entry name" value="NAD(P)-binding Rossmann-like Domain"/>
    <property type="match status" value="2"/>
</dbReference>
<feature type="domain" description="D-isomer specific 2-hydroxyacid dehydrogenase NAD-binding" evidence="7">
    <location>
        <begin position="104"/>
        <end position="278"/>
    </location>
</feature>
<dbReference type="InterPro" id="IPR006140">
    <property type="entry name" value="D-isomer_DH_NAD-bd"/>
</dbReference>
<dbReference type="SUPFAM" id="SSF52283">
    <property type="entry name" value="Formate/glycerate dehydrogenase catalytic domain-like"/>
    <property type="match status" value="1"/>
</dbReference>
<gene>
    <name evidence="9" type="primary">gyaR</name>
    <name evidence="8" type="ORF">AN188_00189</name>
    <name evidence="9" type="ORF">APG09_00174</name>
</gene>
<dbReference type="InterPro" id="IPR006139">
    <property type="entry name" value="D-isomer_2_OHA_DH_cat_dom"/>
</dbReference>
<dbReference type="AlphaFoldDB" id="A0A150JKC4"/>
<evidence type="ECO:0000256" key="5">
    <source>
        <dbReference type="RuleBase" id="RU003719"/>
    </source>
</evidence>
<dbReference type="PROSITE" id="PS00670">
    <property type="entry name" value="D_2_HYDROXYACID_DH_2"/>
    <property type="match status" value="1"/>
</dbReference>
<accession>A0A150JKC4</accession>
<evidence type="ECO:0000256" key="1">
    <source>
        <dbReference type="ARBA" id="ARBA00005854"/>
    </source>
</evidence>
<keyword evidence="3 5" id="KW-0560">Oxidoreductase</keyword>
<dbReference type="GO" id="GO:0051287">
    <property type="term" value="F:NAD binding"/>
    <property type="evidence" value="ECO:0007669"/>
    <property type="project" value="InterPro"/>
</dbReference>
<evidence type="ECO:0000256" key="2">
    <source>
        <dbReference type="ARBA" id="ARBA00022605"/>
    </source>
</evidence>
<evidence type="ECO:0000313" key="8">
    <source>
        <dbReference type="EMBL" id="KYC55534.1"/>
    </source>
</evidence>
<protein>
    <submittedName>
        <fullName evidence="9">Glyoxylate reductase</fullName>
        <ecNumber evidence="9">1.1.1.26</ecNumber>
    </submittedName>
</protein>
<evidence type="ECO:0000313" key="10">
    <source>
        <dbReference type="Proteomes" id="UP000092420"/>
    </source>
</evidence>
<dbReference type="PANTHER" id="PTHR42789">
    <property type="entry name" value="D-ISOMER SPECIFIC 2-HYDROXYACID DEHYDROGENASE FAMILY PROTEIN (AFU_ORTHOLOGUE AFUA_6G10090)"/>
    <property type="match status" value="1"/>
</dbReference>
<dbReference type="InterPro" id="IPR029753">
    <property type="entry name" value="D-isomer_DH_CS"/>
</dbReference>
<dbReference type="InterPro" id="IPR036291">
    <property type="entry name" value="NAD(P)-bd_dom_sf"/>
</dbReference>
<comment type="caution">
    <text evidence="9">The sequence shown here is derived from an EMBL/GenBank/DDBJ whole genome shotgun (WGS) entry which is preliminary data.</text>
</comment>
<dbReference type="GO" id="GO:0047964">
    <property type="term" value="F:glyoxylate reductase (NADH) activity"/>
    <property type="evidence" value="ECO:0007669"/>
    <property type="project" value="UniProtKB-EC"/>
</dbReference>
<reference evidence="9 10" key="1">
    <citation type="journal article" date="2016" name="ISME J.">
        <title>Chasing the elusive Euryarchaeota class WSA2: genomes reveal a uniquely fastidious methyl-reducing methanogen.</title>
        <authorList>
            <person name="Nobu M.K."/>
            <person name="Narihiro T."/>
            <person name="Kuroda K."/>
            <person name="Mei R."/>
            <person name="Liu W.T."/>
        </authorList>
    </citation>
    <scope>NUCLEOTIDE SEQUENCE [LARGE SCALE GENOMIC DNA]</scope>
    <source>
        <strain evidence="8">ADurb1013_Bin02101</strain>
        <strain evidence="9">ADurb1213_Bin02801</strain>
    </source>
</reference>
<keyword evidence="4" id="KW-0520">NAD</keyword>
<comment type="similarity">
    <text evidence="1 5">Belongs to the D-isomer specific 2-hydroxyacid dehydrogenase family.</text>
</comment>
<dbReference type="InterPro" id="IPR050857">
    <property type="entry name" value="D-2-hydroxyacid_DH"/>
</dbReference>
<dbReference type="FunFam" id="3.40.50.720:FF:000203">
    <property type="entry name" value="D-3-phosphoglycerate dehydrogenase (SerA)"/>
    <property type="match status" value="1"/>
</dbReference>
<evidence type="ECO:0000256" key="3">
    <source>
        <dbReference type="ARBA" id="ARBA00023002"/>
    </source>
</evidence>
<proteinExistence type="inferred from homology"/>
<dbReference type="GO" id="GO:0008652">
    <property type="term" value="P:amino acid biosynthetic process"/>
    <property type="evidence" value="ECO:0007669"/>
    <property type="project" value="UniProtKB-KW"/>
</dbReference>
<evidence type="ECO:0000259" key="7">
    <source>
        <dbReference type="Pfam" id="PF02826"/>
    </source>
</evidence>
<evidence type="ECO:0000256" key="4">
    <source>
        <dbReference type="ARBA" id="ARBA00023027"/>
    </source>
</evidence>
<feature type="domain" description="D-isomer specific 2-hydroxyacid dehydrogenase catalytic" evidence="6">
    <location>
        <begin position="3"/>
        <end position="301"/>
    </location>
</feature>
<evidence type="ECO:0000259" key="6">
    <source>
        <dbReference type="Pfam" id="PF00389"/>
    </source>
</evidence>
<name>A0A150JKC4_9EURY</name>
<dbReference type="PROSITE" id="PS00671">
    <property type="entry name" value="D_2_HYDROXYACID_DH_3"/>
    <property type="match status" value="1"/>
</dbReference>
<accession>A0A150JF54</accession>
<dbReference type="SUPFAM" id="SSF51735">
    <property type="entry name" value="NAD(P)-binding Rossmann-fold domains"/>
    <property type="match status" value="1"/>
</dbReference>
<dbReference type="CDD" id="cd12173">
    <property type="entry name" value="PGDH_4"/>
    <property type="match status" value="1"/>
</dbReference>
<evidence type="ECO:0000313" key="9">
    <source>
        <dbReference type="EMBL" id="KYC58430.1"/>
    </source>
</evidence>
<sequence length="304" mass="33168">MKILVASDIAEEGISKLKKEFEVDVKKGISKEEIMAIIENYDGVIVRSKPNITEEIIKKGKNLKVVARAGVGLDNVDVNCCQGLGVKVVNSPQASSDSVAELAFGLILAVSRNIARADRLTREKKWEKKSLMGHELNGKTLGIVGFGRIGRNIGRIAIACGMKLIAYDPYLTDEQIRKGDAEPVTLEKLIEISDVITFHVPLIDSTKHMISYAEFEKMKSNAIIINTSRGGIIDEDALCNALSSGKILGAGLDVFEEEPPIKSKLLEYDNVVLTQHIGASTHEAQKRAGIMIAEEVIKALKCKN</sequence>
<accession>A0A150JME3</accession>
<dbReference type="InterPro" id="IPR029752">
    <property type="entry name" value="D-isomer_DH_CS1"/>
</dbReference>
<keyword evidence="2" id="KW-0028">Amino-acid biosynthesis</keyword>
<dbReference type="EMBL" id="LNJE01000002">
    <property type="protein sequence ID" value="KYC58430.1"/>
    <property type="molecule type" value="Genomic_DNA"/>
</dbReference>
<dbReference type="Proteomes" id="UP000092420">
    <property type="component" value="Unassembled WGS sequence"/>
</dbReference>
<dbReference type="EC" id="1.1.1.26" evidence="9"/>
<dbReference type="PATRIC" id="fig|1706435.3.peg.169"/>
<organism evidence="9">
    <name type="scientific">Candidatus Methanofastidiosum methylothiophilum</name>
    <dbReference type="NCBI Taxonomy" id="1705564"/>
    <lineage>
        <taxon>Archaea</taxon>
        <taxon>Methanobacteriati</taxon>
        <taxon>Methanobacteriota</taxon>
        <taxon>Stenosarchaea group</taxon>
        <taxon>Candidatus Methanofastidiosia</taxon>
        <taxon>Candidatus Methanofastidiosales</taxon>
        <taxon>Candidatus Methanofastidiosaceae</taxon>
        <taxon>Candidatus Methanofastidiosum</taxon>
    </lineage>
</organism>
<dbReference type="PATRIC" id="fig|1706433.3.peg.187"/>
<dbReference type="Pfam" id="PF00389">
    <property type="entry name" value="2-Hacid_dh"/>
    <property type="match status" value="1"/>
</dbReference>
<dbReference type="EMBL" id="LNJB01000001">
    <property type="protein sequence ID" value="KYC55534.1"/>
    <property type="molecule type" value="Genomic_DNA"/>
</dbReference>
<dbReference type="Pfam" id="PF02826">
    <property type="entry name" value="2-Hacid_dh_C"/>
    <property type="match status" value="1"/>
</dbReference>
<dbReference type="PANTHER" id="PTHR42789:SF1">
    <property type="entry name" value="D-ISOMER SPECIFIC 2-HYDROXYACID DEHYDROGENASE FAMILY PROTEIN (AFU_ORTHOLOGUE AFUA_6G10090)"/>
    <property type="match status" value="1"/>
</dbReference>
<dbReference type="PROSITE" id="PS00065">
    <property type="entry name" value="D_2_HYDROXYACID_DH_1"/>
    <property type="match status" value="1"/>
</dbReference>